<keyword evidence="8" id="KW-0653">Protein transport</keyword>
<name>A0A1D1ZQ96_AUXPR</name>
<sequence length="1232" mass="124384">FNRWKVDCHIRREAVARMLPVKSVDRSATICFDPTGSFLAAGSVAGAIDLSFSTSSTLEIFDLDLANPSTDLKPAGGAVHAPERFSRLTWGKGPDPDKYPKGLLAGGLADGVICLWNPAGIMSRGAGSKEAQPLARLQKHRGAARGLQFNSHSPNLLASGGGDGELCIWDMGKPSAPSLYPAMKNGVEEVASEIGFLAWNPSIHHVLATCTGKSGVVGWDLKKQRPIFQLAEGGARRRHVSVAAWNPAIATQVLVASDDDGQPGLLLWDLRSPAAPLRELTGHSRGVLGLSWSTQDAGLILSSGKDNRTLVWDVAGCGAPHAELGAAGPATNWNFEVAWASGRNAGLFAAATFEGRVTLTGLARCAALPALDERGEPAPGPAPAHARAPAWLRRPAGARFGFGGRLARFGPPPRTEPEALPAKGAAAPATVVTVVQVHTGSGGGGGEPGAAPSLLEGAVASGDREALRTLCARRAAELAGTPEAETWAFLGTHYAPDARRYLLERLGFGDDLPPMEEAEPAAVQAAADDVARLSLGAASSDAAHPPPPEPQEVDPFSTDGADTFFDNLNSPVTQSPHAHRPASSNGGAAHAHGPSGLGPGGAAVLAATTAAPPQASALDRALADAAGGEGEDAIQRALVLGDAARAAALAGEAGRLGDAVLLASLVGGEAFLSARLAYMAAHPRPFMRLVAGHLRGDWAGLVAARPPAAWRETLALLLSSAPPAEFEALASALAARLAEAGDAHAAGLCVVCAGDVDAAVGGWSAGLGRMPPAAALEGVVEKALVLGVGARGVGANPADGGAALAAPALVGLLTRYADVLVADGRLADAARFLDLVPPGAAAGVSDLRDRIAHSAPRGMGEDAAARLGGDGNIHGGGGYAQDGAAADYMYAQGAADGGYAYAQGAADASYSYAPDPSTAQAYGNYGANPGAAYAPQPPPPHFAPDPGAQHQLAPGGPALFQPEQQALAPSSAYAAPPPAYGAPPPAVFAPPPAQAPSPTGYASQQSPGAYFAPQGPPALPAPQAPPSTYAPRGVYAPPAAPQTFAPAPSAGPAPAMYAPPPGPAPPAAPATFAPQPTYTPQPSQQTYAPPAAPASSASSTPASPLGRAGGPPPGTTLLSADTSGISPALRPVVMSLTNLFRACEAAFAAQPGRARELDDAGRRLGLLAWRLAQGGVSDSVAGKLGTLCAALDAGDVQGAARAQAALTRDDWDESAAWLSALKRLIKLRQMLG</sequence>
<dbReference type="PANTHER" id="PTHR13923:SF11">
    <property type="entry name" value="SECRETORY 31, ISOFORM D"/>
    <property type="match status" value="1"/>
</dbReference>
<evidence type="ECO:0000256" key="10">
    <source>
        <dbReference type="SAM" id="MobiDB-lite"/>
    </source>
</evidence>
<feature type="compositionally biased region" description="Pro residues" evidence="10">
    <location>
        <begin position="1057"/>
        <end position="1068"/>
    </location>
</feature>
<feature type="compositionally biased region" description="Polar residues" evidence="10">
    <location>
        <begin position="566"/>
        <end position="576"/>
    </location>
</feature>
<keyword evidence="6" id="KW-0256">Endoplasmic reticulum</keyword>
<reference evidence="11" key="1">
    <citation type="submission" date="2015-08" db="EMBL/GenBank/DDBJ databases">
        <authorList>
            <person name="Babu N.S."/>
            <person name="Beckwith C.J."/>
            <person name="Beseler K.G."/>
            <person name="Brison A."/>
            <person name="Carone J.V."/>
            <person name="Caskin T.P."/>
            <person name="Diamond M."/>
            <person name="Durham M.E."/>
            <person name="Foxe J.M."/>
            <person name="Go M."/>
            <person name="Henderson B.A."/>
            <person name="Jones I.B."/>
            <person name="McGettigan J.A."/>
            <person name="Micheletti S.J."/>
            <person name="Nasrallah M.E."/>
            <person name="Ortiz D."/>
            <person name="Piller C.R."/>
            <person name="Privatt S.R."/>
            <person name="Schneider S.L."/>
            <person name="Sharp S."/>
            <person name="Smith T.C."/>
            <person name="Stanton J.D."/>
            <person name="Ullery H.E."/>
            <person name="Wilson R.J."/>
            <person name="Serrano M.G."/>
            <person name="Buck G."/>
            <person name="Lee V."/>
            <person name="Wang Y."/>
            <person name="Carvalho R."/>
            <person name="Voegtly L."/>
            <person name="Shi R."/>
            <person name="Duckworth R."/>
            <person name="Johnson A."/>
            <person name="Loviza R."/>
            <person name="Walstead R."/>
            <person name="Shah Z."/>
            <person name="Kiflezghi M."/>
            <person name="Wade K."/>
            <person name="Ball S.L."/>
            <person name="Bradley K.W."/>
            <person name="Asai D.J."/>
            <person name="Bowman C.A."/>
            <person name="Russell D.A."/>
            <person name="Pope W.H."/>
            <person name="Jacobs-Sera D."/>
            <person name="Hendrix R.W."/>
            <person name="Hatfull G.F."/>
        </authorList>
    </citation>
    <scope>NUCLEOTIDE SEQUENCE</scope>
</reference>
<dbReference type="PANTHER" id="PTHR13923">
    <property type="entry name" value="SEC31-RELATED PROTEIN"/>
    <property type="match status" value="1"/>
</dbReference>
<proteinExistence type="inferred from homology"/>
<dbReference type="SMART" id="SM00320">
    <property type="entry name" value="WD40"/>
    <property type="match status" value="3"/>
</dbReference>
<comment type="subcellular location">
    <subcellularLocation>
        <location evidence="1">Endoplasmic reticulum</location>
    </subcellularLocation>
</comment>
<feature type="compositionally biased region" description="Low complexity" evidence="10">
    <location>
        <begin position="581"/>
        <end position="594"/>
    </location>
</feature>
<dbReference type="GO" id="GO:0005198">
    <property type="term" value="F:structural molecule activity"/>
    <property type="evidence" value="ECO:0007669"/>
    <property type="project" value="TreeGrafter"/>
</dbReference>
<keyword evidence="4 9" id="KW-0853">WD repeat</keyword>
<feature type="compositionally biased region" description="Pro residues" evidence="10">
    <location>
        <begin position="984"/>
        <end position="995"/>
    </location>
</feature>
<evidence type="ECO:0000256" key="6">
    <source>
        <dbReference type="ARBA" id="ARBA00022824"/>
    </source>
</evidence>
<dbReference type="EMBL" id="GDKF01009621">
    <property type="protein sequence ID" value="JAT69001.1"/>
    <property type="molecule type" value="Transcribed_RNA"/>
</dbReference>
<dbReference type="InterPro" id="IPR015943">
    <property type="entry name" value="WD40/YVTN_repeat-like_dom_sf"/>
</dbReference>
<evidence type="ECO:0000256" key="3">
    <source>
        <dbReference type="ARBA" id="ARBA00022448"/>
    </source>
</evidence>
<dbReference type="InterPro" id="IPR001680">
    <property type="entry name" value="WD40_rpt"/>
</dbReference>
<dbReference type="Gene3D" id="1.25.40.1030">
    <property type="match status" value="1"/>
</dbReference>
<dbReference type="PROSITE" id="PS50082">
    <property type="entry name" value="WD_REPEATS_2"/>
    <property type="match status" value="2"/>
</dbReference>
<feature type="region of interest" description="Disordered" evidence="10">
    <location>
        <begin position="929"/>
        <end position="958"/>
    </location>
</feature>
<dbReference type="Pfam" id="PF00400">
    <property type="entry name" value="WD40"/>
    <property type="match status" value="2"/>
</dbReference>
<dbReference type="GO" id="GO:0015031">
    <property type="term" value="P:protein transport"/>
    <property type="evidence" value="ECO:0007669"/>
    <property type="project" value="UniProtKB-KW"/>
</dbReference>
<dbReference type="GO" id="GO:0007029">
    <property type="term" value="P:endoplasmic reticulum organization"/>
    <property type="evidence" value="ECO:0007669"/>
    <property type="project" value="TreeGrafter"/>
</dbReference>
<dbReference type="SUPFAM" id="SSF50978">
    <property type="entry name" value="WD40 repeat-like"/>
    <property type="match status" value="1"/>
</dbReference>
<evidence type="ECO:0000256" key="8">
    <source>
        <dbReference type="ARBA" id="ARBA00022927"/>
    </source>
</evidence>
<evidence type="ECO:0000256" key="4">
    <source>
        <dbReference type="ARBA" id="ARBA00022574"/>
    </source>
</evidence>
<dbReference type="InterPro" id="IPR040251">
    <property type="entry name" value="SEC31-like"/>
</dbReference>
<feature type="region of interest" description="Disordered" evidence="10">
    <location>
        <begin position="537"/>
        <end position="600"/>
    </location>
</feature>
<gene>
    <name evidence="11" type="ORF">g.72143</name>
</gene>
<dbReference type="InterPro" id="IPR036322">
    <property type="entry name" value="WD40_repeat_dom_sf"/>
</dbReference>
<dbReference type="AlphaFoldDB" id="A0A1D1ZQ96"/>
<feature type="compositionally biased region" description="Pro residues" evidence="10">
    <location>
        <begin position="1014"/>
        <end position="1025"/>
    </location>
</feature>
<dbReference type="PROSITE" id="PS50294">
    <property type="entry name" value="WD_REPEATS_REGION"/>
    <property type="match status" value="2"/>
</dbReference>
<feature type="repeat" description="WD" evidence="9">
    <location>
        <begin position="280"/>
        <end position="314"/>
    </location>
</feature>
<feature type="region of interest" description="Disordered" evidence="10">
    <location>
        <begin position="984"/>
        <end position="1122"/>
    </location>
</feature>
<feature type="compositionally biased region" description="Low complexity" evidence="10">
    <location>
        <begin position="1069"/>
        <end position="1104"/>
    </location>
</feature>
<keyword evidence="3" id="KW-0813">Transport</keyword>
<dbReference type="Gene3D" id="1.20.940.10">
    <property type="entry name" value="Functional domain of the splicing factor Prp18"/>
    <property type="match status" value="1"/>
</dbReference>
<dbReference type="GO" id="GO:0090110">
    <property type="term" value="P:COPII-coated vesicle cargo loading"/>
    <property type="evidence" value="ECO:0007669"/>
    <property type="project" value="TreeGrafter"/>
</dbReference>
<evidence type="ECO:0000256" key="5">
    <source>
        <dbReference type="ARBA" id="ARBA00022737"/>
    </source>
</evidence>
<keyword evidence="5" id="KW-0677">Repeat</keyword>
<evidence type="ECO:0000256" key="1">
    <source>
        <dbReference type="ARBA" id="ARBA00004240"/>
    </source>
</evidence>
<dbReference type="GO" id="GO:0070971">
    <property type="term" value="C:endoplasmic reticulum exit site"/>
    <property type="evidence" value="ECO:0007669"/>
    <property type="project" value="TreeGrafter"/>
</dbReference>
<keyword evidence="7" id="KW-0931">ER-Golgi transport</keyword>
<comment type="similarity">
    <text evidence="2">Belongs to the WD repeat SEC31 family.</text>
</comment>
<evidence type="ECO:0000256" key="9">
    <source>
        <dbReference type="PROSITE-ProRule" id="PRU00221"/>
    </source>
</evidence>
<organism evidence="11">
    <name type="scientific">Auxenochlorella protothecoides</name>
    <name type="common">Green microalga</name>
    <name type="synonym">Chlorella protothecoides</name>
    <dbReference type="NCBI Taxonomy" id="3075"/>
    <lineage>
        <taxon>Eukaryota</taxon>
        <taxon>Viridiplantae</taxon>
        <taxon>Chlorophyta</taxon>
        <taxon>core chlorophytes</taxon>
        <taxon>Trebouxiophyceae</taxon>
        <taxon>Chlorellales</taxon>
        <taxon>Chlorellaceae</taxon>
        <taxon>Auxenochlorella</taxon>
    </lineage>
</organism>
<dbReference type="Gene3D" id="2.130.10.10">
    <property type="entry name" value="YVTN repeat-like/Quinoprotein amine dehydrogenase"/>
    <property type="match status" value="1"/>
</dbReference>
<evidence type="ECO:0000313" key="11">
    <source>
        <dbReference type="EMBL" id="JAT69001.1"/>
    </source>
</evidence>
<dbReference type="InterPro" id="IPR019775">
    <property type="entry name" value="WD40_repeat_CS"/>
</dbReference>
<dbReference type="GO" id="GO:0030127">
    <property type="term" value="C:COPII vesicle coat"/>
    <property type="evidence" value="ECO:0007669"/>
    <property type="project" value="TreeGrafter"/>
</dbReference>
<feature type="repeat" description="WD" evidence="9">
    <location>
        <begin position="137"/>
        <end position="171"/>
    </location>
</feature>
<protein>
    <submittedName>
        <fullName evidence="11">Uncharacterized protein</fullName>
    </submittedName>
</protein>
<dbReference type="PROSITE" id="PS00678">
    <property type="entry name" value="WD_REPEATS_1"/>
    <property type="match status" value="2"/>
</dbReference>
<feature type="compositionally biased region" description="Low complexity" evidence="10">
    <location>
        <begin position="1041"/>
        <end position="1056"/>
    </location>
</feature>
<evidence type="ECO:0000256" key="7">
    <source>
        <dbReference type="ARBA" id="ARBA00022892"/>
    </source>
</evidence>
<accession>A0A1D1ZQ96</accession>
<feature type="non-terminal residue" evidence="11">
    <location>
        <position position="1"/>
    </location>
</feature>
<evidence type="ECO:0000256" key="2">
    <source>
        <dbReference type="ARBA" id="ARBA00009358"/>
    </source>
</evidence>